<keyword evidence="4 7" id="KW-1133">Transmembrane helix</keyword>
<sequence>MMQNNSSHRFKQHLLDGIEARERLPFNQDVPKQVDNFAFPGSFLAILKKFAGFIAAIVVGFLFLLIMPIVGCCFCCCRLCGNCGGKRQQKETDNMHCMRRIFSVVMFGCTVFVLVGNICTYVSNDRMTTAFDKIDEIVENNLDDIDTFVDLVQQQVQTIGQINLNRTRDAILSHMDATNMSESMSAFVLNKLSGGQIDAMAAHIDDITGALSEFQNELTRLEQAWPGPATNPVTPILGQFPNNDITTFKANSPIKQVKSDLKAKIEAAVTVPITGAATDMKVAFTEMAVQTKDMVDNIQKFKDETKGTLNIASMKSQVKDYTKTARTYDAYRKIGGLVLSAMTTLIVIFMTLGVAFGFLGQGMSTVPTERGCVSNSGGNLLMAGVAFIFIFSWPLMLLTTFSFIIGAPIERFVCQPLADPELKLIKTMEDKFFSDAQATLGAPVSSVLRGCRDGESAYTAFNLATRFNITTIEAKLAEQKTKIADQMQNTINSVATTAQHVGHFENQVTGFTQLTSAFTTVTTIDLAPLEATARSFPVLDISPLIQAQNKIKGLSTNFQKWENDFMSGMRNASRDILVGGTLDTLVTGFKERIVKIADTYVTSTKSSVLNDVGKCTPVWNLYHSIVVVALCQYTIDSFNGFWFSIGWCLFFFIPSLVFGVKLAKHFRRMEMPDDVEGDLHMDHLGNNKVSPAPGHIGHQQIVVKIRLDQTTSRLRKNVKSLVFAVKVLTGKQVFYLANEGEEEAVFYLTTAGQNKNNCVLWYALWRVSVGLHTRMRYSMMVTAATSSSSLIGILDYGSQSTL</sequence>
<dbReference type="PANTHER" id="PTHR22730:SF1">
    <property type="entry name" value="PROMININ-LIKE PROTEIN"/>
    <property type="match status" value="1"/>
</dbReference>
<feature type="transmembrane region" description="Helical" evidence="7">
    <location>
        <begin position="101"/>
        <end position="123"/>
    </location>
</feature>
<evidence type="ECO:0000256" key="5">
    <source>
        <dbReference type="ARBA" id="ARBA00023136"/>
    </source>
</evidence>
<gene>
    <name evidence="8" type="ORF">DPMN_080506</name>
</gene>
<keyword evidence="9" id="KW-1185">Reference proteome</keyword>
<reference evidence="8" key="2">
    <citation type="submission" date="2020-11" db="EMBL/GenBank/DDBJ databases">
        <authorList>
            <person name="McCartney M.A."/>
            <person name="Auch B."/>
            <person name="Kono T."/>
            <person name="Mallez S."/>
            <person name="Becker A."/>
            <person name="Gohl D.M."/>
            <person name="Silverstein K.A.T."/>
            <person name="Koren S."/>
            <person name="Bechman K.B."/>
            <person name="Herman A."/>
            <person name="Abrahante J.E."/>
            <person name="Garbe J."/>
        </authorList>
    </citation>
    <scope>NUCLEOTIDE SEQUENCE</scope>
    <source>
        <strain evidence="8">Duluth1</strain>
        <tissue evidence="8">Whole animal</tissue>
    </source>
</reference>
<dbReference type="Pfam" id="PF05478">
    <property type="entry name" value="Prominin"/>
    <property type="match status" value="3"/>
</dbReference>
<comment type="similarity">
    <text evidence="2">Belongs to the prominin family.</text>
</comment>
<dbReference type="AlphaFoldDB" id="A0A9D4BJA8"/>
<feature type="transmembrane region" description="Helical" evidence="7">
    <location>
        <begin position="641"/>
        <end position="663"/>
    </location>
</feature>
<comment type="subcellular location">
    <subcellularLocation>
        <location evidence="1">Membrane</location>
        <topology evidence="1">Multi-pass membrane protein</topology>
    </subcellularLocation>
</comment>
<evidence type="ECO:0000256" key="2">
    <source>
        <dbReference type="ARBA" id="ARBA00006058"/>
    </source>
</evidence>
<evidence type="ECO:0000256" key="6">
    <source>
        <dbReference type="ARBA" id="ARBA00023180"/>
    </source>
</evidence>
<proteinExistence type="inferred from homology"/>
<evidence type="ECO:0000313" key="8">
    <source>
        <dbReference type="EMBL" id="KAH3705435.1"/>
    </source>
</evidence>
<dbReference type="InterPro" id="IPR008795">
    <property type="entry name" value="Prominin"/>
</dbReference>
<comment type="caution">
    <text evidence="8">The sequence shown here is derived from an EMBL/GenBank/DDBJ whole genome shotgun (WGS) entry which is preliminary data.</text>
</comment>
<accession>A0A9D4BJA8</accession>
<organism evidence="8 9">
    <name type="scientific">Dreissena polymorpha</name>
    <name type="common">Zebra mussel</name>
    <name type="synonym">Mytilus polymorpha</name>
    <dbReference type="NCBI Taxonomy" id="45954"/>
    <lineage>
        <taxon>Eukaryota</taxon>
        <taxon>Metazoa</taxon>
        <taxon>Spiralia</taxon>
        <taxon>Lophotrochozoa</taxon>
        <taxon>Mollusca</taxon>
        <taxon>Bivalvia</taxon>
        <taxon>Autobranchia</taxon>
        <taxon>Heteroconchia</taxon>
        <taxon>Euheterodonta</taxon>
        <taxon>Imparidentia</taxon>
        <taxon>Neoheterodontei</taxon>
        <taxon>Myida</taxon>
        <taxon>Dreissenoidea</taxon>
        <taxon>Dreissenidae</taxon>
        <taxon>Dreissena</taxon>
    </lineage>
</organism>
<evidence type="ECO:0000256" key="7">
    <source>
        <dbReference type="SAM" id="Phobius"/>
    </source>
</evidence>
<protein>
    <submittedName>
        <fullName evidence="8">Uncharacterized protein</fullName>
    </submittedName>
</protein>
<keyword evidence="6" id="KW-0325">Glycoprotein</keyword>
<evidence type="ECO:0000313" key="9">
    <source>
        <dbReference type="Proteomes" id="UP000828390"/>
    </source>
</evidence>
<reference evidence="8" key="1">
    <citation type="journal article" date="2019" name="bioRxiv">
        <title>The Genome of the Zebra Mussel, Dreissena polymorpha: A Resource for Invasive Species Research.</title>
        <authorList>
            <person name="McCartney M.A."/>
            <person name="Auch B."/>
            <person name="Kono T."/>
            <person name="Mallez S."/>
            <person name="Zhang Y."/>
            <person name="Obille A."/>
            <person name="Becker A."/>
            <person name="Abrahante J.E."/>
            <person name="Garbe J."/>
            <person name="Badalamenti J.P."/>
            <person name="Herman A."/>
            <person name="Mangelson H."/>
            <person name="Liachko I."/>
            <person name="Sullivan S."/>
            <person name="Sone E.D."/>
            <person name="Koren S."/>
            <person name="Silverstein K.A.T."/>
            <person name="Beckman K.B."/>
            <person name="Gohl D.M."/>
        </authorList>
    </citation>
    <scope>NUCLEOTIDE SEQUENCE</scope>
    <source>
        <strain evidence="8">Duluth1</strain>
        <tissue evidence="8">Whole animal</tissue>
    </source>
</reference>
<keyword evidence="5 7" id="KW-0472">Membrane</keyword>
<evidence type="ECO:0000256" key="1">
    <source>
        <dbReference type="ARBA" id="ARBA00004141"/>
    </source>
</evidence>
<name>A0A9D4BJA8_DREPO</name>
<feature type="transmembrane region" description="Helical" evidence="7">
    <location>
        <begin position="380"/>
        <end position="405"/>
    </location>
</feature>
<evidence type="ECO:0000256" key="3">
    <source>
        <dbReference type="ARBA" id="ARBA00022692"/>
    </source>
</evidence>
<evidence type="ECO:0000256" key="4">
    <source>
        <dbReference type="ARBA" id="ARBA00022989"/>
    </source>
</evidence>
<dbReference type="Proteomes" id="UP000828390">
    <property type="component" value="Unassembled WGS sequence"/>
</dbReference>
<dbReference type="EMBL" id="JAIWYP010000015">
    <property type="protein sequence ID" value="KAH3705435.1"/>
    <property type="molecule type" value="Genomic_DNA"/>
</dbReference>
<feature type="transmembrane region" description="Helical" evidence="7">
    <location>
        <begin position="50"/>
        <end position="80"/>
    </location>
</feature>
<feature type="transmembrane region" description="Helical" evidence="7">
    <location>
        <begin position="334"/>
        <end position="359"/>
    </location>
</feature>
<dbReference type="PANTHER" id="PTHR22730">
    <property type="entry name" value="PROMININ PROM PROTEIN"/>
    <property type="match status" value="1"/>
</dbReference>
<dbReference type="GO" id="GO:0016020">
    <property type="term" value="C:membrane"/>
    <property type="evidence" value="ECO:0007669"/>
    <property type="project" value="UniProtKB-SubCell"/>
</dbReference>
<keyword evidence="3 7" id="KW-0812">Transmembrane</keyword>